<dbReference type="GO" id="GO:0008168">
    <property type="term" value="F:methyltransferase activity"/>
    <property type="evidence" value="ECO:0007669"/>
    <property type="project" value="UniProtKB-KW"/>
</dbReference>
<dbReference type="GO" id="GO:0017000">
    <property type="term" value="P:antibiotic biosynthetic process"/>
    <property type="evidence" value="ECO:0007669"/>
    <property type="project" value="UniProtKB-KW"/>
</dbReference>
<sequence>MKKVLTNVIYQDGGLTPDGPTGYQAEERHGGLDWPAAAHTMIGRERLDNLHDCLERVVADGVDGDLIETGVWRGGACIFMRAFLKAHGITDRRVWVADSFTGIPEVGADGHPLDRELALHEANGVLGVPEEEVAENFRRYGLLDDHVTFLPGRFRDSLPQAPVEKLALLRLDGDLYESTWDALTHLYPRLSTGGFVIIDDYVIPACRAAVHDFREEQRIDDPIRRIDVCGAYWRRSL</sequence>
<keyword evidence="4" id="KW-0949">S-adenosyl-L-methionine</keyword>
<dbReference type="Gene3D" id="3.40.50.150">
    <property type="entry name" value="Vaccinia Virus protein VP39"/>
    <property type="match status" value="1"/>
</dbReference>
<keyword evidence="6" id="KW-0460">Magnesium</keyword>
<dbReference type="InterPro" id="IPR029063">
    <property type="entry name" value="SAM-dependent_MTases_sf"/>
</dbReference>
<name>A0A373A4F1_9ACTN</name>
<keyword evidence="5" id="KW-0479">Metal-binding</keyword>
<keyword evidence="10" id="KW-1185">Reference proteome</keyword>
<evidence type="ECO:0000256" key="1">
    <source>
        <dbReference type="ARBA" id="ARBA00004792"/>
    </source>
</evidence>
<evidence type="ECO:0000256" key="4">
    <source>
        <dbReference type="ARBA" id="ARBA00022691"/>
    </source>
</evidence>
<dbReference type="Proteomes" id="UP000263377">
    <property type="component" value="Unassembled WGS sequence"/>
</dbReference>
<proteinExistence type="inferred from homology"/>
<dbReference type="Pfam" id="PF05711">
    <property type="entry name" value="TylF"/>
    <property type="match status" value="1"/>
</dbReference>
<dbReference type="AlphaFoldDB" id="A0A373A4F1"/>
<dbReference type="GO" id="GO:0046872">
    <property type="term" value="F:metal ion binding"/>
    <property type="evidence" value="ECO:0007669"/>
    <property type="project" value="UniProtKB-KW"/>
</dbReference>
<evidence type="ECO:0000313" key="9">
    <source>
        <dbReference type="EMBL" id="RGD62674.1"/>
    </source>
</evidence>
<protein>
    <submittedName>
        <fullName evidence="9">Macrocin O-methyltransferase</fullName>
    </submittedName>
</protein>
<dbReference type="PANTHER" id="PTHR40036">
    <property type="entry name" value="MACROCIN O-METHYLTRANSFERASE"/>
    <property type="match status" value="1"/>
</dbReference>
<evidence type="ECO:0000256" key="3">
    <source>
        <dbReference type="ARBA" id="ARBA00022679"/>
    </source>
</evidence>
<dbReference type="InterPro" id="IPR008884">
    <property type="entry name" value="TylF_MeTrfase"/>
</dbReference>
<keyword evidence="2 9" id="KW-0489">Methyltransferase</keyword>
<dbReference type="EMBL" id="QVIG01000001">
    <property type="protein sequence ID" value="RGD62674.1"/>
    <property type="molecule type" value="Genomic_DNA"/>
</dbReference>
<evidence type="ECO:0000313" key="10">
    <source>
        <dbReference type="Proteomes" id="UP000263377"/>
    </source>
</evidence>
<dbReference type="PANTHER" id="PTHR40036:SF1">
    <property type="entry name" value="MACROCIN O-METHYLTRANSFERASE"/>
    <property type="match status" value="1"/>
</dbReference>
<accession>A0A373A4F1</accession>
<dbReference type="SUPFAM" id="SSF53335">
    <property type="entry name" value="S-adenosyl-L-methionine-dependent methyltransferases"/>
    <property type="match status" value="1"/>
</dbReference>
<comment type="pathway">
    <text evidence="1">Antibiotic biosynthesis.</text>
</comment>
<evidence type="ECO:0000256" key="2">
    <source>
        <dbReference type="ARBA" id="ARBA00022603"/>
    </source>
</evidence>
<gene>
    <name evidence="9" type="ORF">DR950_05470</name>
</gene>
<evidence type="ECO:0000256" key="8">
    <source>
        <dbReference type="ARBA" id="ARBA00060900"/>
    </source>
</evidence>
<keyword evidence="7" id="KW-0045">Antibiotic biosynthesis</keyword>
<evidence type="ECO:0000256" key="5">
    <source>
        <dbReference type="ARBA" id="ARBA00022723"/>
    </source>
</evidence>
<evidence type="ECO:0000256" key="6">
    <source>
        <dbReference type="ARBA" id="ARBA00022842"/>
    </source>
</evidence>
<dbReference type="FunFam" id="3.40.50.150:FF:000331">
    <property type="entry name" value="Macrocin O-methyltransferase"/>
    <property type="match status" value="1"/>
</dbReference>
<dbReference type="GO" id="GO:0032259">
    <property type="term" value="P:methylation"/>
    <property type="evidence" value="ECO:0007669"/>
    <property type="project" value="UniProtKB-KW"/>
</dbReference>
<keyword evidence="3 9" id="KW-0808">Transferase</keyword>
<comment type="caution">
    <text evidence="9">The sequence shown here is derived from an EMBL/GenBank/DDBJ whole genome shotgun (WGS) entry which is preliminary data.</text>
</comment>
<comment type="similarity">
    <text evidence="8">Belongs to the methyltransferase TylF/MycF family.</text>
</comment>
<evidence type="ECO:0000256" key="7">
    <source>
        <dbReference type="ARBA" id="ARBA00023194"/>
    </source>
</evidence>
<reference evidence="9 10" key="1">
    <citation type="submission" date="2018-08" db="EMBL/GenBank/DDBJ databases">
        <title>Diversity &amp; Physiological Properties of Lignin-Decomposing Actinobacteria from Soil.</title>
        <authorList>
            <person name="Roh S.G."/>
            <person name="Kim S.B."/>
        </authorList>
    </citation>
    <scope>NUCLEOTIDE SEQUENCE [LARGE SCALE GENOMIC DNA]</scope>
    <source>
        <strain evidence="9 10">MMS17-GH009</strain>
    </source>
</reference>
<organism evidence="9 10">
    <name type="scientific">Kitasatospora xanthocidica</name>
    <dbReference type="NCBI Taxonomy" id="83382"/>
    <lineage>
        <taxon>Bacteria</taxon>
        <taxon>Bacillati</taxon>
        <taxon>Actinomycetota</taxon>
        <taxon>Actinomycetes</taxon>
        <taxon>Kitasatosporales</taxon>
        <taxon>Streptomycetaceae</taxon>
        <taxon>Kitasatospora</taxon>
    </lineage>
</organism>